<dbReference type="RefSeq" id="WP_381179391.1">
    <property type="nucleotide sequence ID" value="NZ_JBHSFK010000022.1"/>
</dbReference>
<keyword evidence="3" id="KW-1185">Reference proteome</keyword>
<dbReference type="Gene3D" id="3.40.30.10">
    <property type="entry name" value="Glutaredoxin"/>
    <property type="match status" value="1"/>
</dbReference>
<dbReference type="InterPro" id="IPR008554">
    <property type="entry name" value="Glutaredoxin-like"/>
</dbReference>
<accession>A0ABV9AX59</accession>
<evidence type="ECO:0000313" key="2">
    <source>
        <dbReference type="EMBL" id="MFC4503865.1"/>
    </source>
</evidence>
<protein>
    <submittedName>
        <fullName evidence="2">Glutaredoxin family protein</fullName>
    </submittedName>
</protein>
<dbReference type="InterPro" id="IPR036249">
    <property type="entry name" value="Thioredoxin-like_sf"/>
</dbReference>
<gene>
    <name evidence="2" type="ORF">ACFPIH_30880</name>
</gene>
<reference evidence="3" key="1">
    <citation type="journal article" date="2019" name="Int. J. Syst. Evol. Microbiol.">
        <title>The Global Catalogue of Microorganisms (GCM) 10K type strain sequencing project: providing services to taxonomists for standard genome sequencing and annotation.</title>
        <authorList>
            <consortium name="The Broad Institute Genomics Platform"/>
            <consortium name="The Broad Institute Genome Sequencing Center for Infectious Disease"/>
            <person name="Wu L."/>
            <person name="Ma J."/>
        </authorList>
    </citation>
    <scope>NUCLEOTIDE SEQUENCE [LARGE SCALE GENOMIC DNA]</scope>
    <source>
        <strain evidence="3">CGMCC 4.7177</strain>
    </source>
</reference>
<dbReference type="Pfam" id="PF05768">
    <property type="entry name" value="Glrx-like"/>
    <property type="match status" value="1"/>
</dbReference>
<comment type="caution">
    <text evidence="2">The sequence shown here is derived from an EMBL/GenBank/DDBJ whole genome shotgun (WGS) entry which is preliminary data.</text>
</comment>
<evidence type="ECO:0000313" key="3">
    <source>
        <dbReference type="Proteomes" id="UP001595839"/>
    </source>
</evidence>
<organism evidence="2 3">
    <name type="scientific">Streptomyces vulcanius</name>
    <dbReference type="NCBI Taxonomy" id="1441876"/>
    <lineage>
        <taxon>Bacteria</taxon>
        <taxon>Bacillati</taxon>
        <taxon>Actinomycetota</taxon>
        <taxon>Actinomycetes</taxon>
        <taxon>Kitasatosporales</taxon>
        <taxon>Streptomycetaceae</taxon>
        <taxon>Streptomyces</taxon>
    </lineage>
</organism>
<dbReference type="EMBL" id="JBHSFK010000022">
    <property type="protein sequence ID" value="MFC4503865.1"/>
    <property type="molecule type" value="Genomic_DNA"/>
</dbReference>
<dbReference type="Proteomes" id="UP001595839">
    <property type="component" value="Unassembled WGS sequence"/>
</dbReference>
<sequence length="99" mass="11546">MADMSPLFRRNADRDADPRERSVTLIGKPDCHLCEDAQAVVEKVCGELGTPWEWKDITQDAGLHERYWEQIPVVLVDGRQHTFWRVDEKRLRKELSGQN</sequence>
<dbReference type="InterPro" id="IPR052565">
    <property type="entry name" value="Glutaredoxin-like_YDR286C"/>
</dbReference>
<feature type="compositionally biased region" description="Basic and acidic residues" evidence="1">
    <location>
        <begin position="10"/>
        <end position="21"/>
    </location>
</feature>
<evidence type="ECO:0000256" key="1">
    <source>
        <dbReference type="SAM" id="MobiDB-lite"/>
    </source>
</evidence>
<dbReference type="SUPFAM" id="SSF52833">
    <property type="entry name" value="Thioredoxin-like"/>
    <property type="match status" value="1"/>
</dbReference>
<feature type="region of interest" description="Disordered" evidence="1">
    <location>
        <begin position="1"/>
        <end position="21"/>
    </location>
</feature>
<dbReference type="PANTHER" id="PTHR33558:SF1">
    <property type="entry name" value="GLUTAREDOXIN-LIKE PROTEIN C5ORF63 HOMOLOG"/>
    <property type="match status" value="1"/>
</dbReference>
<proteinExistence type="predicted"/>
<dbReference type="PANTHER" id="PTHR33558">
    <property type="entry name" value="GLUTAREDOXIN-LIKE PROTEIN C5ORF63 HOMOLOG"/>
    <property type="match status" value="1"/>
</dbReference>
<name>A0ABV9AX59_9ACTN</name>